<dbReference type="EMBL" id="JAVFWL010000005">
    <property type="protein sequence ID" value="KAK6757865.1"/>
    <property type="molecule type" value="Genomic_DNA"/>
</dbReference>
<accession>A0ABR1E598</accession>
<reference evidence="1 2" key="1">
    <citation type="submission" date="2023-08" db="EMBL/GenBank/DDBJ databases">
        <title>A Necator americanus chromosomal reference genome.</title>
        <authorList>
            <person name="Ilik V."/>
            <person name="Petrzelkova K.J."/>
            <person name="Pardy F."/>
            <person name="Fuh T."/>
            <person name="Niatou-Singa F.S."/>
            <person name="Gouil Q."/>
            <person name="Baker L."/>
            <person name="Ritchie M.E."/>
            <person name="Jex A.R."/>
            <person name="Gazzola D."/>
            <person name="Li H."/>
            <person name="Toshio Fujiwara R."/>
            <person name="Zhan B."/>
            <person name="Aroian R.V."/>
            <person name="Pafco B."/>
            <person name="Schwarz E.M."/>
        </authorList>
    </citation>
    <scope>NUCLEOTIDE SEQUENCE [LARGE SCALE GENOMIC DNA]</scope>
    <source>
        <strain evidence="1 2">Aroian</strain>
        <tissue evidence="1">Whole animal</tissue>
    </source>
</reference>
<sequence>MIQVETTHAWNPSLSEQYRTQLNDSLKKLEQHTMNTIPMFGKVLRKVVNVPSSNGDKFGELFFIEQVRQSCMSLKEFVRKAVSLSKDIPRAVVACGCEVPVEIYKL</sequence>
<comment type="caution">
    <text evidence="1">The sequence shown here is derived from an EMBL/GenBank/DDBJ whole genome shotgun (WGS) entry which is preliminary data.</text>
</comment>
<dbReference type="Pfam" id="PF17619">
    <property type="entry name" value="SCVP"/>
    <property type="match status" value="1"/>
</dbReference>
<dbReference type="Proteomes" id="UP001303046">
    <property type="component" value="Unassembled WGS sequence"/>
</dbReference>
<dbReference type="InterPro" id="IPR035126">
    <property type="entry name" value="SCVP"/>
</dbReference>
<gene>
    <name evidence="1" type="primary">Necator_chrV.g20387</name>
    <name evidence="1" type="ORF">RB195_015594</name>
</gene>
<proteinExistence type="predicted"/>
<evidence type="ECO:0000313" key="1">
    <source>
        <dbReference type="EMBL" id="KAK6757865.1"/>
    </source>
</evidence>
<organism evidence="1 2">
    <name type="scientific">Necator americanus</name>
    <name type="common">Human hookworm</name>
    <dbReference type="NCBI Taxonomy" id="51031"/>
    <lineage>
        <taxon>Eukaryota</taxon>
        <taxon>Metazoa</taxon>
        <taxon>Ecdysozoa</taxon>
        <taxon>Nematoda</taxon>
        <taxon>Chromadorea</taxon>
        <taxon>Rhabditida</taxon>
        <taxon>Rhabditina</taxon>
        <taxon>Rhabditomorpha</taxon>
        <taxon>Strongyloidea</taxon>
        <taxon>Ancylostomatidae</taxon>
        <taxon>Bunostominae</taxon>
        <taxon>Necator</taxon>
    </lineage>
</organism>
<name>A0ABR1E598_NECAM</name>
<protein>
    <submittedName>
        <fullName evidence="1">Uncharacterized protein</fullName>
    </submittedName>
</protein>
<keyword evidence="2" id="KW-1185">Reference proteome</keyword>
<evidence type="ECO:0000313" key="2">
    <source>
        <dbReference type="Proteomes" id="UP001303046"/>
    </source>
</evidence>